<feature type="compositionally biased region" description="Low complexity" evidence="1">
    <location>
        <begin position="164"/>
        <end position="178"/>
    </location>
</feature>
<dbReference type="EMBL" id="GG692421">
    <property type="protein sequence ID" value="EER43251.1"/>
    <property type="molecule type" value="Genomic_DNA"/>
</dbReference>
<feature type="compositionally biased region" description="Low complexity" evidence="1">
    <location>
        <begin position="242"/>
        <end position="254"/>
    </location>
</feature>
<sequence>MRNQEDGRVGNGSRGKGECEGEGRLLGEGYLRYSTAIVIFGPWARLSGNTDVTLLLGFKRGHCLDSIGRHDEACSRERDRWHLEQRTISKVDTTVFEDSEEERGVSPVLEVLEEDSCIEAEVELIMYWEMRFASRRGHWLLGCNLPPSRRHQRSGSGTRRRISEQISTASQSSQQPAAGEDECKSDDGLYRVQVPLERSMPDSQQTVSTLDSKVVKALPSTNHATISKKTIPSIRVISSMRNPQRPHQNQNQNHGISSEDNTALRSGPARPRGEANVLIRDLHTQQIQRRDSLFASISPWHQPN</sequence>
<gene>
    <name evidence="2" type="ORF">HCDG_03149</name>
</gene>
<dbReference type="Proteomes" id="UP000002624">
    <property type="component" value="Unassembled WGS sequence"/>
</dbReference>
<dbReference type="HOGENOM" id="CLU_915176_0_0_1"/>
<evidence type="ECO:0000256" key="1">
    <source>
        <dbReference type="SAM" id="MobiDB-lite"/>
    </source>
</evidence>
<feature type="region of interest" description="Disordered" evidence="1">
    <location>
        <begin position="242"/>
        <end position="276"/>
    </location>
</feature>
<feature type="region of interest" description="Disordered" evidence="1">
    <location>
        <begin position="1"/>
        <end position="20"/>
    </location>
</feature>
<dbReference type="AlphaFoldDB" id="C6HAB8"/>
<dbReference type="VEuPathDB" id="FungiDB:HCDG_03149"/>
<reference evidence="3" key="1">
    <citation type="submission" date="2009-05" db="EMBL/GenBank/DDBJ databases">
        <title>The genome sequence of Ajellomyces capsulatus strain H143.</title>
        <authorList>
            <person name="Champion M."/>
            <person name="Cuomo C.A."/>
            <person name="Ma L.-J."/>
            <person name="Henn M.R."/>
            <person name="Sil A."/>
            <person name="Goldman B."/>
            <person name="Young S.K."/>
            <person name="Kodira C.D."/>
            <person name="Zeng Q."/>
            <person name="Koehrsen M."/>
            <person name="Alvarado L."/>
            <person name="Berlin A.M."/>
            <person name="Borenstein D."/>
            <person name="Chen Z."/>
            <person name="Engels R."/>
            <person name="Freedman E."/>
            <person name="Gellesch M."/>
            <person name="Goldberg J."/>
            <person name="Griggs A."/>
            <person name="Gujja S."/>
            <person name="Heiman D.I."/>
            <person name="Hepburn T.A."/>
            <person name="Howarth C."/>
            <person name="Jen D."/>
            <person name="Larson L."/>
            <person name="Lewis B."/>
            <person name="Mehta T."/>
            <person name="Park D."/>
            <person name="Pearson M."/>
            <person name="Roberts A."/>
            <person name="Saif S."/>
            <person name="Shea T.D."/>
            <person name="Shenoy N."/>
            <person name="Sisk P."/>
            <person name="Stolte C."/>
            <person name="Sykes S."/>
            <person name="Walk T."/>
            <person name="White J."/>
            <person name="Yandava C."/>
            <person name="Klein B."/>
            <person name="McEwen J.G."/>
            <person name="Puccia R."/>
            <person name="Goldman G.H."/>
            <person name="Felipe M.S."/>
            <person name="Nino-Vega G."/>
            <person name="San-Blas G."/>
            <person name="Taylor J.W."/>
            <person name="Mendoza L."/>
            <person name="Galagan J.E."/>
            <person name="Nusbaum C."/>
            <person name="Birren B.W."/>
        </authorList>
    </citation>
    <scope>NUCLEOTIDE SEQUENCE [LARGE SCALE GENOMIC DNA]</scope>
    <source>
        <strain evidence="3">H143</strain>
    </source>
</reference>
<evidence type="ECO:0000313" key="3">
    <source>
        <dbReference type="Proteomes" id="UP000002624"/>
    </source>
</evidence>
<dbReference type="OrthoDB" id="10470159at2759"/>
<proteinExistence type="predicted"/>
<name>C6HAB8_AJECH</name>
<accession>C6HAB8</accession>
<protein>
    <submittedName>
        <fullName evidence="2">Uncharacterized protein</fullName>
    </submittedName>
</protein>
<evidence type="ECO:0000313" key="2">
    <source>
        <dbReference type="EMBL" id="EER43251.1"/>
    </source>
</evidence>
<feature type="region of interest" description="Disordered" evidence="1">
    <location>
        <begin position="146"/>
        <end position="186"/>
    </location>
</feature>
<organism evidence="2 3">
    <name type="scientific">Ajellomyces capsulatus (strain H143)</name>
    <name type="common">Darling's disease fungus</name>
    <name type="synonym">Histoplasma capsulatum</name>
    <dbReference type="NCBI Taxonomy" id="544712"/>
    <lineage>
        <taxon>Eukaryota</taxon>
        <taxon>Fungi</taxon>
        <taxon>Dikarya</taxon>
        <taxon>Ascomycota</taxon>
        <taxon>Pezizomycotina</taxon>
        <taxon>Eurotiomycetes</taxon>
        <taxon>Eurotiomycetidae</taxon>
        <taxon>Onygenales</taxon>
        <taxon>Ajellomycetaceae</taxon>
        <taxon>Histoplasma</taxon>
    </lineage>
</organism>
<feature type="compositionally biased region" description="Polar residues" evidence="1">
    <location>
        <begin position="255"/>
        <end position="264"/>
    </location>
</feature>